<feature type="non-terminal residue" evidence="2">
    <location>
        <position position="127"/>
    </location>
</feature>
<dbReference type="Pfam" id="PF00389">
    <property type="entry name" value="2-Hacid_dh"/>
    <property type="match status" value="1"/>
</dbReference>
<organism evidence="2 3">
    <name type="scientific">Smittium mucronatum</name>
    <dbReference type="NCBI Taxonomy" id="133383"/>
    <lineage>
        <taxon>Eukaryota</taxon>
        <taxon>Fungi</taxon>
        <taxon>Fungi incertae sedis</taxon>
        <taxon>Zoopagomycota</taxon>
        <taxon>Kickxellomycotina</taxon>
        <taxon>Harpellomycetes</taxon>
        <taxon>Harpellales</taxon>
        <taxon>Legeriomycetaceae</taxon>
        <taxon>Smittium</taxon>
    </lineage>
</organism>
<keyword evidence="3" id="KW-1185">Reference proteome</keyword>
<evidence type="ECO:0000313" key="3">
    <source>
        <dbReference type="Proteomes" id="UP000187455"/>
    </source>
</evidence>
<feature type="domain" description="D-isomer specific 2-hydroxyacid dehydrogenase catalytic" evidence="1">
    <location>
        <begin position="24"/>
        <end position="127"/>
    </location>
</feature>
<dbReference type="EMBL" id="LSSL01003068">
    <property type="protein sequence ID" value="OLY80848.1"/>
    <property type="molecule type" value="Genomic_DNA"/>
</dbReference>
<evidence type="ECO:0000259" key="1">
    <source>
        <dbReference type="Pfam" id="PF00389"/>
    </source>
</evidence>
<dbReference type="InterPro" id="IPR006139">
    <property type="entry name" value="D-isomer_2_OHA_DH_cat_dom"/>
</dbReference>
<reference evidence="2 3" key="1">
    <citation type="journal article" date="2016" name="Mol. Biol. Evol.">
        <title>Genome-Wide Survey of Gut Fungi (Harpellales) Reveals the First Horizontally Transferred Ubiquitin Gene from a Mosquito Host.</title>
        <authorList>
            <person name="Wang Y."/>
            <person name="White M.M."/>
            <person name="Kvist S."/>
            <person name="Moncalvo J.M."/>
        </authorList>
    </citation>
    <scope>NUCLEOTIDE SEQUENCE [LARGE SCALE GENOMIC DNA]</scope>
    <source>
        <strain evidence="2 3">ALG-7-W6</strain>
    </source>
</reference>
<dbReference type="OrthoDB" id="9991913at2759"/>
<dbReference type="STRING" id="133383.A0A1R0GVH6"/>
<dbReference type="Gene3D" id="3.40.50.720">
    <property type="entry name" value="NAD(P)-binding Rossmann-like Domain"/>
    <property type="match status" value="1"/>
</dbReference>
<gene>
    <name evidence="2" type="ORF">AYI68_g5049</name>
</gene>
<accession>A0A1R0GVH6</accession>
<keyword evidence="2" id="KW-0670">Pyruvate</keyword>
<dbReference type="Proteomes" id="UP000187455">
    <property type="component" value="Unassembled WGS sequence"/>
</dbReference>
<evidence type="ECO:0000313" key="2">
    <source>
        <dbReference type="EMBL" id="OLY80848.1"/>
    </source>
</evidence>
<protein>
    <submittedName>
        <fullName evidence="2">Glyoxylate reductase/hydroxypyruvate reductase</fullName>
    </submittedName>
</protein>
<dbReference type="AlphaFoldDB" id="A0A1R0GVH6"/>
<dbReference type="GO" id="GO:0016616">
    <property type="term" value="F:oxidoreductase activity, acting on the CH-OH group of donors, NAD or NADP as acceptor"/>
    <property type="evidence" value="ECO:0007669"/>
    <property type="project" value="InterPro"/>
</dbReference>
<dbReference type="GO" id="GO:0051287">
    <property type="term" value="F:NAD binding"/>
    <property type="evidence" value="ECO:0007669"/>
    <property type="project" value="InterPro"/>
</dbReference>
<dbReference type="SUPFAM" id="SSF52283">
    <property type="entry name" value="Formate/glycerate dehydrogenase catalytic domain-like"/>
    <property type="match status" value="1"/>
</dbReference>
<comment type="caution">
    <text evidence="2">The sequence shown here is derived from an EMBL/GenBank/DDBJ whole genome shotgun (WGS) entry which is preliminary data.</text>
</comment>
<proteinExistence type="predicted"/>
<sequence length="127" mass="14005">MDLVWKKLKTLISAAEQDAAGILVITTILPAEAQSLLDEFKRSANPKLEIRQWTHIKRPSKDELHKLVNGACCILLTLREVVDEEFLDAVGPSLKAISVYGTGYDHIDVDLIRRRGISLGNTPGAVT</sequence>
<name>A0A1R0GVH6_9FUNG</name>